<evidence type="ECO:0000256" key="1">
    <source>
        <dbReference type="SAM" id="MobiDB-lite"/>
    </source>
</evidence>
<sequence length="111" mass="11998">MLIRCEGSTNTTPATRMLSHCCFGRLERLHASYVGIRMLAAQHGNAASRNKTDNSDLPDAAEADGNHRPTLVPELCTSHLFCGFSPATLCIQGNLLSVNHNKGQQLTGFTD</sequence>
<proteinExistence type="predicted"/>
<organism evidence="2 3">
    <name type="scientific">Portunus trituberculatus</name>
    <name type="common">Swimming crab</name>
    <name type="synonym">Neptunus trituberculatus</name>
    <dbReference type="NCBI Taxonomy" id="210409"/>
    <lineage>
        <taxon>Eukaryota</taxon>
        <taxon>Metazoa</taxon>
        <taxon>Ecdysozoa</taxon>
        <taxon>Arthropoda</taxon>
        <taxon>Crustacea</taxon>
        <taxon>Multicrustacea</taxon>
        <taxon>Malacostraca</taxon>
        <taxon>Eumalacostraca</taxon>
        <taxon>Eucarida</taxon>
        <taxon>Decapoda</taxon>
        <taxon>Pleocyemata</taxon>
        <taxon>Brachyura</taxon>
        <taxon>Eubrachyura</taxon>
        <taxon>Portunoidea</taxon>
        <taxon>Portunidae</taxon>
        <taxon>Portuninae</taxon>
        <taxon>Portunus</taxon>
    </lineage>
</organism>
<accession>A0A5B7J065</accession>
<reference evidence="2 3" key="1">
    <citation type="submission" date="2019-05" db="EMBL/GenBank/DDBJ databases">
        <title>Another draft genome of Portunus trituberculatus and its Hox gene families provides insights of decapod evolution.</title>
        <authorList>
            <person name="Jeong J.-H."/>
            <person name="Song I."/>
            <person name="Kim S."/>
            <person name="Choi T."/>
            <person name="Kim D."/>
            <person name="Ryu S."/>
            <person name="Kim W."/>
        </authorList>
    </citation>
    <scope>NUCLEOTIDE SEQUENCE [LARGE SCALE GENOMIC DNA]</scope>
    <source>
        <tissue evidence="2">Muscle</tissue>
    </source>
</reference>
<comment type="caution">
    <text evidence="2">The sequence shown here is derived from an EMBL/GenBank/DDBJ whole genome shotgun (WGS) entry which is preliminary data.</text>
</comment>
<dbReference type="EMBL" id="VSRR010070998">
    <property type="protein sequence ID" value="MPC86278.1"/>
    <property type="molecule type" value="Genomic_DNA"/>
</dbReference>
<protein>
    <submittedName>
        <fullName evidence="2">Uncharacterized protein</fullName>
    </submittedName>
</protein>
<name>A0A5B7J065_PORTR</name>
<dbReference type="AlphaFoldDB" id="A0A5B7J065"/>
<evidence type="ECO:0000313" key="2">
    <source>
        <dbReference type="EMBL" id="MPC86278.1"/>
    </source>
</evidence>
<dbReference type="Proteomes" id="UP000324222">
    <property type="component" value="Unassembled WGS sequence"/>
</dbReference>
<keyword evidence="3" id="KW-1185">Reference proteome</keyword>
<gene>
    <name evidence="2" type="ORF">E2C01_081101</name>
</gene>
<evidence type="ECO:0000313" key="3">
    <source>
        <dbReference type="Proteomes" id="UP000324222"/>
    </source>
</evidence>
<feature type="region of interest" description="Disordered" evidence="1">
    <location>
        <begin position="44"/>
        <end position="66"/>
    </location>
</feature>